<keyword evidence="10" id="KW-1185">Reference proteome</keyword>
<protein>
    <submittedName>
        <fullName evidence="9">Basic-leucine zipper (BZIP) transcription factor family protein</fullName>
    </submittedName>
</protein>
<evidence type="ECO:0000256" key="2">
    <source>
        <dbReference type="ARBA" id="ARBA00023015"/>
    </source>
</evidence>
<proteinExistence type="predicted"/>
<keyword evidence="6" id="KW-0175">Coiled coil</keyword>
<dbReference type="AlphaFoldDB" id="A0ABD1SFA9"/>
<dbReference type="FunFam" id="1.20.5.170:FF:000009">
    <property type="entry name" value="probable transcription factor PosF21"/>
    <property type="match status" value="1"/>
</dbReference>
<dbReference type="PANTHER" id="PTHR13690">
    <property type="entry name" value="TRANSCRIPTION FACTOR POSF21-RELATED"/>
    <property type="match status" value="1"/>
</dbReference>
<evidence type="ECO:0000256" key="6">
    <source>
        <dbReference type="SAM" id="Coils"/>
    </source>
</evidence>
<evidence type="ECO:0000313" key="10">
    <source>
        <dbReference type="Proteomes" id="UP001604336"/>
    </source>
</evidence>
<evidence type="ECO:0000256" key="4">
    <source>
        <dbReference type="ARBA" id="ARBA00023163"/>
    </source>
</evidence>
<evidence type="ECO:0000256" key="7">
    <source>
        <dbReference type="SAM" id="MobiDB-lite"/>
    </source>
</evidence>
<feature type="region of interest" description="Disordered" evidence="7">
    <location>
        <begin position="100"/>
        <end position="132"/>
    </location>
</feature>
<evidence type="ECO:0000256" key="1">
    <source>
        <dbReference type="ARBA" id="ARBA00004123"/>
    </source>
</evidence>
<feature type="region of interest" description="Disordered" evidence="7">
    <location>
        <begin position="236"/>
        <end position="278"/>
    </location>
</feature>
<evidence type="ECO:0000313" key="9">
    <source>
        <dbReference type="EMBL" id="KAL2499370.1"/>
    </source>
</evidence>
<gene>
    <name evidence="9" type="ORF">Adt_24920</name>
</gene>
<dbReference type="PROSITE" id="PS50217">
    <property type="entry name" value="BZIP"/>
    <property type="match status" value="1"/>
</dbReference>
<feature type="region of interest" description="Disordered" evidence="7">
    <location>
        <begin position="485"/>
        <end position="512"/>
    </location>
</feature>
<evidence type="ECO:0000256" key="3">
    <source>
        <dbReference type="ARBA" id="ARBA00023125"/>
    </source>
</evidence>
<dbReference type="Pfam" id="PF00170">
    <property type="entry name" value="bZIP_1"/>
    <property type="match status" value="1"/>
</dbReference>
<dbReference type="InterPro" id="IPR004827">
    <property type="entry name" value="bZIP"/>
</dbReference>
<evidence type="ECO:0000259" key="8">
    <source>
        <dbReference type="PROSITE" id="PS50217"/>
    </source>
</evidence>
<dbReference type="PANTHER" id="PTHR13690:SF112">
    <property type="entry name" value="TRANSCRIPTION FACTOR RF2A-LIKE"/>
    <property type="match status" value="1"/>
</dbReference>
<keyword evidence="4" id="KW-0804">Transcription</keyword>
<sequence>MYSVVIKKLSLIRQIEVYFTSGNFVDLYFEFSRFLMAQPNLKQPINQNYNVKGSRSRSLSQPAFFANNGLPPLSPFARSEFLLASSNSSLKDALMEEIDVSSRGPPHTPSFSGENVLQGSDSLPPRKGHQHCSSDVPLGFSGVIKSSPHLLPVSDQAVLGKPMHMRENTEKDKSAGLKRREMDTIIDSKSNAEEIGVGKSEGEVVDDLFNSCMNFDRVDSLNSSVIEDKDKDIVVSGKKISGGDNNNTESETISRHGSSSREGVKRSAAGDIAPPARHYRSLSMDSAFGNLKFGDESPNSMENPVGRLSRTNSMTENSGKLNLEFGHGPFSEVELIKIRADEKLSEIAFSDPKRAKRILANRQSAARSKERKVHYISELEHKVQTLQTEATTLSAQLTILQKDYAKLTSQNNELKFRFQAMEKQAQLRDDLHEVLTAEVQHLKEALTAEVQRLKLANMELKEEERLSDYMAHQVPMKHPIFQMQRQQPSQIQQLSVAKSMTQTTTTSTPASA</sequence>
<feature type="compositionally biased region" description="Low complexity" evidence="7">
    <location>
        <begin position="501"/>
        <end position="512"/>
    </location>
</feature>
<comment type="subcellular location">
    <subcellularLocation>
        <location evidence="1">Nucleus</location>
    </subcellularLocation>
</comment>
<name>A0ABD1SFA9_9LAMI</name>
<dbReference type="SUPFAM" id="SSF57959">
    <property type="entry name" value="Leucine zipper domain"/>
    <property type="match status" value="1"/>
</dbReference>
<accession>A0ABD1SFA9</accession>
<dbReference type="InterPro" id="IPR046347">
    <property type="entry name" value="bZIP_sf"/>
</dbReference>
<feature type="coiled-coil region" evidence="6">
    <location>
        <begin position="376"/>
        <end position="463"/>
    </location>
</feature>
<dbReference type="GO" id="GO:0003677">
    <property type="term" value="F:DNA binding"/>
    <property type="evidence" value="ECO:0007669"/>
    <property type="project" value="UniProtKB-KW"/>
</dbReference>
<evidence type="ECO:0000256" key="5">
    <source>
        <dbReference type="ARBA" id="ARBA00023242"/>
    </source>
</evidence>
<comment type="caution">
    <text evidence="9">The sequence shown here is derived from an EMBL/GenBank/DDBJ whole genome shotgun (WGS) entry which is preliminary data.</text>
</comment>
<dbReference type="CDD" id="cd14703">
    <property type="entry name" value="bZIP_plant_RF2"/>
    <property type="match status" value="1"/>
</dbReference>
<dbReference type="EMBL" id="JBFOLK010000007">
    <property type="protein sequence ID" value="KAL2499370.1"/>
    <property type="molecule type" value="Genomic_DNA"/>
</dbReference>
<dbReference type="Proteomes" id="UP001604336">
    <property type="component" value="Unassembled WGS sequence"/>
</dbReference>
<feature type="compositionally biased region" description="Polar residues" evidence="7">
    <location>
        <begin position="243"/>
        <end position="261"/>
    </location>
</feature>
<dbReference type="InterPro" id="IPR044759">
    <property type="entry name" value="bZIP_RF2"/>
</dbReference>
<dbReference type="SMART" id="SM00338">
    <property type="entry name" value="BRLZ"/>
    <property type="match status" value="1"/>
</dbReference>
<keyword evidence="5" id="KW-0539">Nucleus</keyword>
<feature type="domain" description="BZIP" evidence="8">
    <location>
        <begin position="351"/>
        <end position="414"/>
    </location>
</feature>
<keyword evidence="3" id="KW-0238">DNA-binding</keyword>
<feature type="compositionally biased region" description="Polar residues" evidence="7">
    <location>
        <begin position="109"/>
        <end position="121"/>
    </location>
</feature>
<dbReference type="Gene3D" id="1.20.5.170">
    <property type="match status" value="1"/>
</dbReference>
<keyword evidence="2" id="KW-0805">Transcription regulation</keyword>
<organism evidence="9 10">
    <name type="scientific">Abeliophyllum distichum</name>
    <dbReference type="NCBI Taxonomy" id="126358"/>
    <lineage>
        <taxon>Eukaryota</taxon>
        <taxon>Viridiplantae</taxon>
        <taxon>Streptophyta</taxon>
        <taxon>Embryophyta</taxon>
        <taxon>Tracheophyta</taxon>
        <taxon>Spermatophyta</taxon>
        <taxon>Magnoliopsida</taxon>
        <taxon>eudicotyledons</taxon>
        <taxon>Gunneridae</taxon>
        <taxon>Pentapetalae</taxon>
        <taxon>asterids</taxon>
        <taxon>lamiids</taxon>
        <taxon>Lamiales</taxon>
        <taxon>Oleaceae</taxon>
        <taxon>Forsythieae</taxon>
        <taxon>Abeliophyllum</taxon>
    </lineage>
</organism>
<feature type="region of interest" description="Disordered" evidence="7">
    <location>
        <begin position="291"/>
        <end position="315"/>
    </location>
</feature>
<reference evidence="10" key="1">
    <citation type="submission" date="2024-07" db="EMBL/GenBank/DDBJ databases">
        <title>Two chromosome-level genome assemblies of Korean endemic species Abeliophyllum distichum and Forsythia ovata (Oleaceae).</title>
        <authorList>
            <person name="Jang H."/>
        </authorList>
    </citation>
    <scope>NUCLEOTIDE SEQUENCE [LARGE SCALE GENOMIC DNA]</scope>
</reference>
<dbReference type="GO" id="GO:0005634">
    <property type="term" value="C:nucleus"/>
    <property type="evidence" value="ECO:0007669"/>
    <property type="project" value="UniProtKB-SubCell"/>
</dbReference>